<organism evidence="1 2">
    <name type="scientific">Lynx canadensis</name>
    <name type="common">Canada lynx</name>
    <name type="synonym">Felis canadensis</name>
    <dbReference type="NCBI Taxonomy" id="61383"/>
    <lineage>
        <taxon>Eukaryota</taxon>
        <taxon>Metazoa</taxon>
        <taxon>Chordata</taxon>
        <taxon>Craniata</taxon>
        <taxon>Vertebrata</taxon>
        <taxon>Euteleostomi</taxon>
        <taxon>Mammalia</taxon>
        <taxon>Eutheria</taxon>
        <taxon>Laurasiatheria</taxon>
        <taxon>Carnivora</taxon>
        <taxon>Feliformia</taxon>
        <taxon>Felidae</taxon>
        <taxon>Felinae</taxon>
        <taxon>Lynx</taxon>
    </lineage>
</organism>
<dbReference type="Proteomes" id="UP000472241">
    <property type="component" value="Unplaced"/>
</dbReference>
<proteinExistence type="predicted"/>
<dbReference type="Ensembl" id="ENSLCNT00005025847.1">
    <property type="protein sequence ID" value="ENSLCNP00005023136.1"/>
    <property type="gene ID" value="ENSLCNG00005015063.1"/>
</dbReference>
<reference evidence="1" key="1">
    <citation type="submission" date="2025-08" db="UniProtKB">
        <authorList>
            <consortium name="Ensembl"/>
        </authorList>
    </citation>
    <scope>IDENTIFICATION</scope>
</reference>
<accession>A0A667HA80</accession>
<keyword evidence="2" id="KW-1185">Reference proteome</keyword>
<name>A0A667HA80_LYNCA</name>
<protein>
    <submittedName>
        <fullName evidence="1">Uncharacterized protein</fullName>
    </submittedName>
</protein>
<dbReference type="AlphaFoldDB" id="A0A667HA80"/>
<reference evidence="1" key="2">
    <citation type="submission" date="2025-09" db="UniProtKB">
        <authorList>
            <consortium name="Ensembl"/>
        </authorList>
    </citation>
    <scope>IDENTIFICATION</scope>
</reference>
<sequence length="127" mass="13106">MAPGWQGLLAQEATVASVVTEQEEEVGVAVKEFGGQKVVWGPTHGVISTTDTQHGHGGLVHIPEGVVVVPIGVPADGETLGVAEEGLLKLSQGAAPEQFVGVHCVLQGRGVPGSKKVNGEGRKEREE</sequence>
<evidence type="ECO:0000313" key="2">
    <source>
        <dbReference type="Proteomes" id="UP000472241"/>
    </source>
</evidence>
<evidence type="ECO:0000313" key="1">
    <source>
        <dbReference type="Ensembl" id="ENSLCNP00005023136.1"/>
    </source>
</evidence>